<organism evidence="5 6">
    <name type="scientific">Roseibium polysiphoniae</name>
    <dbReference type="NCBI Taxonomy" id="2571221"/>
    <lineage>
        <taxon>Bacteria</taxon>
        <taxon>Pseudomonadati</taxon>
        <taxon>Pseudomonadota</taxon>
        <taxon>Alphaproteobacteria</taxon>
        <taxon>Hyphomicrobiales</taxon>
        <taxon>Stappiaceae</taxon>
        <taxon>Roseibium</taxon>
    </lineage>
</organism>
<dbReference type="Pfam" id="PF04577">
    <property type="entry name" value="Glyco_transf_61"/>
    <property type="match status" value="1"/>
</dbReference>
<dbReference type="EMBL" id="JACYXJ010000003">
    <property type="protein sequence ID" value="MBD8876660.1"/>
    <property type="molecule type" value="Genomic_DNA"/>
</dbReference>
<reference evidence="5 6" key="1">
    <citation type="submission" date="2020-09" db="EMBL/GenBank/DDBJ databases">
        <title>The genome sequence of type strain Labrenzia polysiphoniae KACC 19711.</title>
        <authorList>
            <person name="Liu Y."/>
        </authorList>
    </citation>
    <scope>NUCLEOTIDE SEQUENCE [LARGE SCALE GENOMIC DNA]</scope>
    <source>
        <strain evidence="5 6">KACC 19711</strain>
    </source>
</reference>
<keyword evidence="1" id="KW-0328">Glycosyltransferase</keyword>
<proteinExistence type="predicted"/>
<sequence length="520" mass="59169">MSNSLEDIDFLETSLEVDPTQIFNLAQILQKKMRFLEIADLRQRIREDPYLPTQGAKGSFHTANVIQNNLNLIAFLCKSALRLGHLEPKVYNLLAEALYKLERHDAVLEVVKYAKGSGKNGSALEEVHILSTLETCDIDQIRSDIRGGGADAGSDLRRMKIYDYGEFSEWIRSIGSETFVVTERKSKANTTYRHVHHADRIEIYENEIEATPLLGARVDRLQVLIGSISFVGENGFYDEHLLPTRARENVVKISKRHILYSDKDAVHTEFKGKYLVPSAANNYFSNYFHVICQICVRLIFSLESGEFSDHKILMPDNTPSWVIDFMEIAGIDRMRFEFMPTVGISTVEHAVVLPMKWDVCPAEIEATRQAIFKNIPREHPQKDYYLVRRDVKNFTRALVNEEEFIKICEKRGFSIVDPLDYSLEEQIRMFSNARTIVSSGSSAITNMLYANAGAEIVVIGPRLFWGMLFPDLATACGHNFSVVFGEFIAGNENTSHPHNPYVAEPKALEVLLDQHLDRVR</sequence>
<name>A0ABR9C9V3_9HYPH</name>
<evidence type="ECO:0000256" key="3">
    <source>
        <dbReference type="ARBA" id="ARBA00023180"/>
    </source>
</evidence>
<dbReference type="Proteomes" id="UP000615687">
    <property type="component" value="Unassembled WGS sequence"/>
</dbReference>
<evidence type="ECO:0000313" key="5">
    <source>
        <dbReference type="EMBL" id="MBD8876660.1"/>
    </source>
</evidence>
<keyword evidence="6" id="KW-1185">Reference proteome</keyword>
<dbReference type="InterPro" id="IPR049625">
    <property type="entry name" value="Glyco_transf_61_cat"/>
</dbReference>
<dbReference type="InterPro" id="IPR007657">
    <property type="entry name" value="Glycosyltransferase_61"/>
</dbReference>
<feature type="domain" description="Glycosyltransferase 61 catalytic" evidence="4">
    <location>
        <begin position="287"/>
        <end position="457"/>
    </location>
</feature>
<dbReference type="PANTHER" id="PTHR20961">
    <property type="entry name" value="GLYCOSYLTRANSFERASE"/>
    <property type="match status" value="1"/>
</dbReference>
<accession>A0ABR9C9V3</accession>
<evidence type="ECO:0000259" key="4">
    <source>
        <dbReference type="Pfam" id="PF04577"/>
    </source>
</evidence>
<comment type="caution">
    <text evidence="5">The sequence shown here is derived from an EMBL/GenBank/DDBJ whole genome shotgun (WGS) entry which is preliminary data.</text>
</comment>
<keyword evidence="3" id="KW-0325">Glycoprotein</keyword>
<evidence type="ECO:0000256" key="1">
    <source>
        <dbReference type="ARBA" id="ARBA00022676"/>
    </source>
</evidence>
<evidence type="ECO:0000256" key="2">
    <source>
        <dbReference type="ARBA" id="ARBA00022679"/>
    </source>
</evidence>
<evidence type="ECO:0000313" key="6">
    <source>
        <dbReference type="Proteomes" id="UP000615687"/>
    </source>
</evidence>
<keyword evidence="2" id="KW-0808">Transferase</keyword>
<gene>
    <name evidence="5" type="ORF">IG617_10210</name>
</gene>
<dbReference type="RefSeq" id="WP_192109098.1">
    <property type="nucleotide sequence ID" value="NZ_JACYXJ010000003.1"/>
</dbReference>
<protein>
    <submittedName>
        <fullName evidence="5">Glycosyltransferase family 61 protein</fullName>
    </submittedName>
</protein>